<evidence type="ECO:0000259" key="1">
    <source>
        <dbReference type="PROSITE" id="PS51819"/>
    </source>
</evidence>
<accession>A0A8A4TT70</accession>
<organism evidence="2 3">
    <name type="scientific">Sulfidibacter corallicola</name>
    <dbReference type="NCBI Taxonomy" id="2818388"/>
    <lineage>
        <taxon>Bacteria</taxon>
        <taxon>Pseudomonadati</taxon>
        <taxon>Acidobacteriota</taxon>
        <taxon>Holophagae</taxon>
        <taxon>Acanthopleuribacterales</taxon>
        <taxon>Acanthopleuribacteraceae</taxon>
        <taxon>Sulfidibacter</taxon>
    </lineage>
</organism>
<dbReference type="AlphaFoldDB" id="A0A8A4TT70"/>
<gene>
    <name evidence="2" type="ORF">J3U87_07765</name>
</gene>
<reference evidence="2" key="1">
    <citation type="submission" date="2021-03" db="EMBL/GenBank/DDBJ databases">
        <title>Acanthopleuribacteraceae sp. M133.</title>
        <authorList>
            <person name="Wang G."/>
        </authorList>
    </citation>
    <scope>NUCLEOTIDE SEQUENCE</scope>
    <source>
        <strain evidence="2">M133</strain>
    </source>
</reference>
<dbReference type="Proteomes" id="UP000663929">
    <property type="component" value="Chromosome"/>
</dbReference>
<dbReference type="PANTHER" id="PTHR33993">
    <property type="entry name" value="GLYOXALASE-RELATED"/>
    <property type="match status" value="1"/>
</dbReference>
<dbReference type="KEGG" id="scor:J3U87_07765"/>
<dbReference type="InterPro" id="IPR052164">
    <property type="entry name" value="Anthracycline_SecMetBiosynth"/>
</dbReference>
<dbReference type="PANTHER" id="PTHR33993:SF2">
    <property type="entry name" value="VOC DOMAIN-CONTAINING PROTEIN"/>
    <property type="match status" value="1"/>
</dbReference>
<sequence>MPKVTHFEISANEPEKVIPFYEKIFGWKTTKLEGPVEYWAVQTGPDTEPGIDGGFFRPNEWFSGTVNTIEVTDLDEYLDKVRHHGGEVVTEKMTIPGVGYLAYCKDVEGTLFGLTERDPGAGGWRKSESTP</sequence>
<protein>
    <recommendedName>
        <fullName evidence="1">VOC domain-containing protein</fullName>
    </recommendedName>
</protein>
<proteinExistence type="predicted"/>
<dbReference type="Pfam" id="PF00903">
    <property type="entry name" value="Glyoxalase"/>
    <property type="match status" value="1"/>
</dbReference>
<name>A0A8A4TT70_SULCO</name>
<feature type="domain" description="VOC" evidence="1">
    <location>
        <begin position="3"/>
        <end position="117"/>
    </location>
</feature>
<keyword evidence="3" id="KW-1185">Reference proteome</keyword>
<dbReference type="InterPro" id="IPR004360">
    <property type="entry name" value="Glyas_Fos-R_dOase_dom"/>
</dbReference>
<dbReference type="PROSITE" id="PS51819">
    <property type="entry name" value="VOC"/>
    <property type="match status" value="1"/>
</dbReference>
<dbReference type="SUPFAM" id="SSF54593">
    <property type="entry name" value="Glyoxalase/Bleomycin resistance protein/Dihydroxybiphenyl dioxygenase"/>
    <property type="match status" value="1"/>
</dbReference>
<dbReference type="EMBL" id="CP071793">
    <property type="protein sequence ID" value="QTD52354.1"/>
    <property type="molecule type" value="Genomic_DNA"/>
</dbReference>
<evidence type="ECO:0000313" key="3">
    <source>
        <dbReference type="Proteomes" id="UP000663929"/>
    </source>
</evidence>
<dbReference type="RefSeq" id="WP_237382462.1">
    <property type="nucleotide sequence ID" value="NZ_CP071793.1"/>
</dbReference>
<dbReference type="InterPro" id="IPR029068">
    <property type="entry name" value="Glyas_Bleomycin-R_OHBP_Dase"/>
</dbReference>
<evidence type="ECO:0000313" key="2">
    <source>
        <dbReference type="EMBL" id="QTD52354.1"/>
    </source>
</evidence>
<dbReference type="Gene3D" id="3.10.180.10">
    <property type="entry name" value="2,3-Dihydroxybiphenyl 1,2-Dioxygenase, domain 1"/>
    <property type="match status" value="1"/>
</dbReference>
<dbReference type="InterPro" id="IPR037523">
    <property type="entry name" value="VOC_core"/>
</dbReference>